<name>A0A239I781_9BURK</name>
<reference evidence="2 3" key="1">
    <citation type="submission" date="2017-06" db="EMBL/GenBank/DDBJ databases">
        <authorList>
            <person name="Kim H.J."/>
            <person name="Triplett B.A."/>
        </authorList>
    </citation>
    <scope>NUCLEOTIDE SEQUENCE [LARGE SCALE GENOMIC DNA]</scope>
    <source>
        <strain evidence="2 3">U15</strain>
    </source>
</reference>
<proteinExistence type="predicted"/>
<accession>A0A239I781</accession>
<keyword evidence="3" id="KW-1185">Reference proteome</keyword>
<evidence type="ECO:0000256" key="1">
    <source>
        <dbReference type="SAM" id="MobiDB-lite"/>
    </source>
</evidence>
<dbReference type="AlphaFoldDB" id="A0A239I781"/>
<evidence type="ECO:0008006" key="4">
    <source>
        <dbReference type="Google" id="ProtNLM"/>
    </source>
</evidence>
<organism evidence="2 3">
    <name type="scientific">Noviherbaspirillum humi</name>
    <dbReference type="NCBI Taxonomy" id="1688639"/>
    <lineage>
        <taxon>Bacteria</taxon>
        <taxon>Pseudomonadati</taxon>
        <taxon>Pseudomonadota</taxon>
        <taxon>Betaproteobacteria</taxon>
        <taxon>Burkholderiales</taxon>
        <taxon>Oxalobacteraceae</taxon>
        <taxon>Noviherbaspirillum</taxon>
    </lineage>
</organism>
<gene>
    <name evidence="2" type="ORF">SAMN06265795_108166</name>
</gene>
<sequence>MASSTLDPDNMPESDRSLGIGHGTDALGPSDISDSGSDVQGGLRAVEEEVLGLDRGTNEDPDSHTLEVSHDSDDMTGTGEQSTAGRNGDVSLDSDIGIDRIDYINPEDDPDFDLDAAPPPRSSEGRGADRR</sequence>
<evidence type="ECO:0000313" key="3">
    <source>
        <dbReference type="Proteomes" id="UP000198284"/>
    </source>
</evidence>
<feature type="region of interest" description="Disordered" evidence="1">
    <location>
        <begin position="1"/>
        <end position="131"/>
    </location>
</feature>
<dbReference type="Proteomes" id="UP000198284">
    <property type="component" value="Unassembled WGS sequence"/>
</dbReference>
<feature type="compositionally biased region" description="Basic and acidic residues" evidence="1">
    <location>
        <begin position="56"/>
        <end position="73"/>
    </location>
</feature>
<feature type="compositionally biased region" description="Acidic residues" evidence="1">
    <location>
        <begin position="105"/>
        <end position="114"/>
    </location>
</feature>
<dbReference type="OrthoDB" id="8777914at2"/>
<protein>
    <recommendedName>
        <fullName evidence="4">Chemotaxis protein</fullName>
    </recommendedName>
</protein>
<evidence type="ECO:0000313" key="2">
    <source>
        <dbReference type="EMBL" id="SNS89389.1"/>
    </source>
</evidence>
<dbReference type="EMBL" id="FZOT01000008">
    <property type="protein sequence ID" value="SNS89389.1"/>
    <property type="molecule type" value="Genomic_DNA"/>
</dbReference>